<dbReference type="PROSITE" id="PS00530">
    <property type="entry name" value="RNASE_T2_1"/>
    <property type="match status" value="1"/>
</dbReference>
<reference evidence="4 5" key="1">
    <citation type="submission" date="2017-08" db="EMBL/GenBank/DDBJ databases">
        <title>Infants hospitalized years apart are colonized by the same room-sourced microbial strains.</title>
        <authorList>
            <person name="Brooks B."/>
            <person name="Olm M.R."/>
            <person name="Firek B.A."/>
            <person name="Baker R."/>
            <person name="Thomas B.C."/>
            <person name="Morowitz M.J."/>
            <person name="Banfield J.F."/>
        </authorList>
    </citation>
    <scope>NUCLEOTIDE SEQUENCE [LARGE SCALE GENOMIC DNA]</scope>
    <source>
        <strain evidence="4">S2_018_000_R2_101</strain>
    </source>
</reference>
<evidence type="ECO:0000256" key="1">
    <source>
        <dbReference type="ARBA" id="ARBA00007469"/>
    </source>
</evidence>
<dbReference type="PANTHER" id="PTHR11240">
    <property type="entry name" value="RIBONUCLEASE T2"/>
    <property type="match status" value="1"/>
</dbReference>
<comment type="caution">
    <text evidence="4">The sequence shown here is derived from an EMBL/GenBank/DDBJ whole genome shotgun (WGS) entry which is preliminary data.</text>
</comment>
<dbReference type="GO" id="GO:0006401">
    <property type="term" value="P:RNA catabolic process"/>
    <property type="evidence" value="ECO:0007669"/>
    <property type="project" value="UniProtKB-ARBA"/>
</dbReference>
<evidence type="ECO:0000313" key="5">
    <source>
        <dbReference type="Proteomes" id="UP000249066"/>
    </source>
</evidence>
<dbReference type="EMBL" id="QFNN01000031">
    <property type="protein sequence ID" value="PZO90296.1"/>
    <property type="molecule type" value="Genomic_DNA"/>
</dbReference>
<dbReference type="AlphaFoldDB" id="A0A2W5AAF9"/>
<dbReference type="Pfam" id="PF00445">
    <property type="entry name" value="Ribonuclease_T2"/>
    <property type="match status" value="1"/>
</dbReference>
<comment type="similarity">
    <text evidence="1 2">Belongs to the RNase T2 family.</text>
</comment>
<keyword evidence="3" id="KW-0732">Signal</keyword>
<dbReference type="GO" id="GO:0033897">
    <property type="term" value="F:ribonuclease T2 activity"/>
    <property type="evidence" value="ECO:0007669"/>
    <property type="project" value="InterPro"/>
</dbReference>
<organism evidence="4 5">
    <name type="scientific">Sphingomonas sanxanigenens</name>
    <dbReference type="NCBI Taxonomy" id="397260"/>
    <lineage>
        <taxon>Bacteria</taxon>
        <taxon>Pseudomonadati</taxon>
        <taxon>Pseudomonadota</taxon>
        <taxon>Alphaproteobacteria</taxon>
        <taxon>Sphingomonadales</taxon>
        <taxon>Sphingomonadaceae</taxon>
        <taxon>Sphingomonas</taxon>
    </lineage>
</organism>
<dbReference type="Proteomes" id="UP000249066">
    <property type="component" value="Unassembled WGS sequence"/>
</dbReference>
<evidence type="ECO:0000313" key="4">
    <source>
        <dbReference type="EMBL" id="PZO90296.1"/>
    </source>
</evidence>
<feature type="signal peptide" evidence="3">
    <location>
        <begin position="1"/>
        <end position="19"/>
    </location>
</feature>
<gene>
    <name evidence="4" type="ORF">DI623_07175</name>
</gene>
<dbReference type="SUPFAM" id="SSF55895">
    <property type="entry name" value="Ribonuclease Rh-like"/>
    <property type="match status" value="1"/>
</dbReference>
<dbReference type="GO" id="GO:0003723">
    <property type="term" value="F:RNA binding"/>
    <property type="evidence" value="ECO:0007669"/>
    <property type="project" value="InterPro"/>
</dbReference>
<dbReference type="InterPro" id="IPR018188">
    <property type="entry name" value="RNase_T2_His_AS_1"/>
</dbReference>
<name>A0A2W5AAF9_9SPHN</name>
<proteinExistence type="inferred from homology"/>
<dbReference type="Gene3D" id="3.90.730.10">
    <property type="entry name" value="Ribonuclease T2-like"/>
    <property type="match status" value="1"/>
</dbReference>
<accession>A0A2W5AAF9</accession>
<evidence type="ECO:0000256" key="2">
    <source>
        <dbReference type="RuleBase" id="RU004328"/>
    </source>
</evidence>
<protein>
    <submittedName>
        <fullName evidence="4">Ribonuclease T</fullName>
    </submittedName>
</protein>
<sequence length="233" mass="26008">MRSLIAALLALLTPAMASAQALKCDVPAQLPRPVFDGPSDREPVRRMPVGSYTLALIWAPQECRAYGRNPDNRFLCASGNRFGFFLHGLWPDGEGTSWPQYCAPVALLPPAVIRQNICATPVVQRLQHEWAKHGPCMSRRPEDYFAASTGLYNKLRYPDMQALSRAPALTAGRFAQAFAAANPGLRANMIKVRTNRQGWLEEVWLCLDKGRRYMRCKPNSGGMPAGARLRIWR</sequence>
<evidence type="ECO:0000256" key="3">
    <source>
        <dbReference type="SAM" id="SignalP"/>
    </source>
</evidence>
<feature type="chain" id="PRO_5016115917" evidence="3">
    <location>
        <begin position="20"/>
        <end position="233"/>
    </location>
</feature>
<dbReference type="InterPro" id="IPR036430">
    <property type="entry name" value="RNase_T2-like_sf"/>
</dbReference>
<dbReference type="PANTHER" id="PTHR11240:SF22">
    <property type="entry name" value="RIBONUCLEASE T2"/>
    <property type="match status" value="1"/>
</dbReference>
<dbReference type="InterPro" id="IPR001568">
    <property type="entry name" value="RNase_T2-like"/>
</dbReference>